<evidence type="ECO:0000256" key="1">
    <source>
        <dbReference type="ARBA" id="ARBA00022553"/>
    </source>
</evidence>
<dbReference type="SMART" id="SM00448">
    <property type="entry name" value="REC"/>
    <property type="match status" value="1"/>
</dbReference>
<dbReference type="SMART" id="SM00421">
    <property type="entry name" value="HTH_LUXR"/>
    <property type="match status" value="1"/>
</dbReference>
<keyword evidence="1 3" id="KW-0597">Phosphoprotein</keyword>
<sequence>MKVKVLVVDDNVIVRAGLRTVLSRLQDPVEIFEAGDGQEAIEVAQANNVDVVLLDVQMPRMNGLDALPTLALTSAVIMLTNRDDTETIRRSLTSGARGYLVHGQLGADEIAGALATCRAGGMVLGREAANAVQAGPVSTPRRLNPLRARLTEREADVLEAAASGMSNDEIAQAQFLSPRTVKNYLNSAYPKLGVHNRVEAILAWLDAEPS</sequence>
<dbReference type="GO" id="GO:0000160">
    <property type="term" value="P:phosphorelay signal transduction system"/>
    <property type="evidence" value="ECO:0007669"/>
    <property type="project" value="InterPro"/>
</dbReference>
<keyword evidence="2 6" id="KW-0238">DNA-binding</keyword>
<feature type="modified residue" description="4-aspartylphosphate" evidence="3">
    <location>
        <position position="55"/>
    </location>
</feature>
<reference evidence="7" key="1">
    <citation type="submission" date="2016-12" db="EMBL/GenBank/DDBJ databases">
        <authorList>
            <person name="Meng X."/>
        </authorList>
    </citation>
    <scope>NUCLEOTIDE SEQUENCE [LARGE SCALE GENOMIC DNA]</scope>
    <source>
        <strain evidence="7">DSM 20732</strain>
    </source>
</reference>
<dbReference type="Pfam" id="PF00196">
    <property type="entry name" value="GerE"/>
    <property type="match status" value="1"/>
</dbReference>
<dbReference type="InParanoid" id="A0A1Q5PU25"/>
<evidence type="ECO:0000313" key="6">
    <source>
        <dbReference type="EMBL" id="OKL51026.1"/>
    </source>
</evidence>
<organism evidence="6 7">
    <name type="scientific">Buchananella hordeovulneris</name>
    <dbReference type="NCBI Taxonomy" id="52770"/>
    <lineage>
        <taxon>Bacteria</taxon>
        <taxon>Bacillati</taxon>
        <taxon>Actinomycetota</taxon>
        <taxon>Actinomycetes</taxon>
        <taxon>Actinomycetales</taxon>
        <taxon>Actinomycetaceae</taxon>
        <taxon>Buchananella</taxon>
    </lineage>
</organism>
<evidence type="ECO:0000256" key="3">
    <source>
        <dbReference type="PROSITE-ProRule" id="PRU00169"/>
    </source>
</evidence>
<gene>
    <name evidence="6" type="ORF">BSZ40_09735</name>
</gene>
<dbReference type="AlphaFoldDB" id="A0A1Q5PU25"/>
<dbReference type="Gene3D" id="3.40.50.2300">
    <property type="match status" value="1"/>
</dbReference>
<evidence type="ECO:0000259" key="4">
    <source>
        <dbReference type="PROSITE" id="PS50043"/>
    </source>
</evidence>
<dbReference type="InterPro" id="IPR016032">
    <property type="entry name" value="Sig_transdc_resp-reg_C-effctor"/>
</dbReference>
<dbReference type="PANTHER" id="PTHR43214">
    <property type="entry name" value="TWO-COMPONENT RESPONSE REGULATOR"/>
    <property type="match status" value="1"/>
</dbReference>
<dbReference type="InterPro" id="IPR039420">
    <property type="entry name" value="WalR-like"/>
</dbReference>
<dbReference type="EMBL" id="MQVS01000011">
    <property type="protein sequence ID" value="OKL51026.1"/>
    <property type="molecule type" value="Genomic_DNA"/>
</dbReference>
<feature type="domain" description="Response regulatory" evidence="5">
    <location>
        <begin position="4"/>
        <end position="117"/>
    </location>
</feature>
<dbReference type="PROSITE" id="PS50043">
    <property type="entry name" value="HTH_LUXR_2"/>
    <property type="match status" value="1"/>
</dbReference>
<dbReference type="GO" id="GO:0006355">
    <property type="term" value="P:regulation of DNA-templated transcription"/>
    <property type="evidence" value="ECO:0007669"/>
    <property type="project" value="InterPro"/>
</dbReference>
<accession>A0A1Q5PU25</accession>
<comment type="caution">
    <text evidence="6">The sequence shown here is derived from an EMBL/GenBank/DDBJ whole genome shotgun (WGS) entry which is preliminary data.</text>
</comment>
<dbReference type="SUPFAM" id="SSF46894">
    <property type="entry name" value="C-terminal effector domain of the bipartite response regulators"/>
    <property type="match status" value="1"/>
</dbReference>
<dbReference type="PRINTS" id="PR00038">
    <property type="entry name" value="HTHLUXR"/>
</dbReference>
<protein>
    <submittedName>
        <fullName evidence="6">DNA-binding response regulator</fullName>
    </submittedName>
</protein>
<name>A0A1Q5PU25_9ACTO</name>
<dbReference type="GO" id="GO:0003677">
    <property type="term" value="F:DNA binding"/>
    <property type="evidence" value="ECO:0007669"/>
    <property type="project" value="UniProtKB-KW"/>
</dbReference>
<dbReference type="Pfam" id="PF00072">
    <property type="entry name" value="Response_reg"/>
    <property type="match status" value="1"/>
</dbReference>
<feature type="domain" description="HTH luxR-type" evidence="4">
    <location>
        <begin position="143"/>
        <end position="208"/>
    </location>
</feature>
<evidence type="ECO:0000256" key="2">
    <source>
        <dbReference type="ARBA" id="ARBA00023125"/>
    </source>
</evidence>
<dbReference type="STRING" id="52770.BSZ40_09735"/>
<dbReference type="InterPro" id="IPR000792">
    <property type="entry name" value="Tscrpt_reg_LuxR_C"/>
</dbReference>
<dbReference type="CDD" id="cd17535">
    <property type="entry name" value="REC_NarL-like"/>
    <property type="match status" value="1"/>
</dbReference>
<proteinExistence type="predicted"/>
<dbReference type="SUPFAM" id="SSF52172">
    <property type="entry name" value="CheY-like"/>
    <property type="match status" value="1"/>
</dbReference>
<dbReference type="InterPro" id="IPR058245">
    <property type="entry name" value="NreC/VraR/RcsB-like_REC"/>
</dbReference>
<evidence type="ECO:0000313" key="7">
    <source>
        <dbReference type="Proteomes" id="UP000185612"/>
    </source>
</evidence>
<dbReference type="PROSITE" id="PS50110">
    <property type="entry name" value="RESPONSE_REGULATORY"/>
    <property type="match status" value="1"/>
</dbReference>
<dbReference type="Proteomes" id="UP000185612">
    <property type="component" value="Unassembled WGS sequence"/>
</dbReference>
<dbReference type="CDD" id="cd06170">
    <property type="entry name" value="LuxR_C_like"/>
    <property type="match status" value="1"/>
</dbReference>
<dbReference type="InterPro" id="IPR001789">
    <property type="entry name" value="Sig_transdc_resp-reg_receiver"/>
</dbReference>
<keyword evidence="7" id="KW-1185">Reference proteome</keyword>
<evidence type="ECO:0000259" key="5">
    <source>
        <dbReference type="PROSITE" id="PS50110"/>
    </source>
</evidence>
<dbReference type="InterPro" id="IPR011006">
    <property type="entry name" value="CheY-like_superfamily"/>
</dbReference>